<dbReference type="KEGG" id="taut:V4D30_01605"/>
<dbReference type="Gene3D" id="3.60.21.10">
    <property type="match status" value="1"/>
</dbReference>
<dbReference type="EMBL" id="CP144373">
    <property type="protein sequence ID" value="XCH46987.1"/>
    <property type="molecule type" value="Genomic_DNA"/>
</dbReference>
<dbReference type="RefSeq" id="WP_353684513.1">
    <property type="nucleotide sequence ID" value="NZ_CP144373.1"/>
</dbReference>
<protein>
    <recommendedName>
        <fullName evidence="2">Calcineurin-like phosphoesterase domain-containing protein</fullName>
    </recommendedName>
</protein>
<dbReference type="SUPFAM" id="SSF56300">
    <property type="entry name" value="Metallo-dependent phosphatases"/>
    <property type="match status" value="1"/>
</dbReference>
<evidence type="ECO:0000313" key="1">
    <source>
        <dbReference type="EMBL" id="XCH46987.1"/>
    </source>
</evidence>
<gene>
    <name evidence="1" type="ORF">V4D30_01605</name>
</gene>
<sequence length="256" mass="28949">MAIASLPILGKNPDVSVADELNKLRGMIDESLKLDSSTPHLFVSHGTVDKAVVNSGSVLPEFDYTQESLEGLSVKWCLLGHIHRAQKIGSKIFYAGSPIRRQIGEDEPKGFWIHDLKKDSHNFVELPVRHIYQIEVSENNIPELSYNPEDIVRVVVKLKENVNQDELLREVEQRFKGDNVKIQKIVMPTHTVRVAGISKKTTLIEKCETLMKSIGIEMTDSLKNKIKIVEFCDPDEIETIAKSRLIEITKDKQVVI</sequence>
<dbReference type="PANTHER" id="PTHR30337">
    <property type="entry name" value="COMPONENT OF ATP-DEPENDENT DSDNA EXONUCLEASE"/>
    <property type="match status" value="1"/>
</dbReference>
<dbReference type="InterPro" id="IPR050535">
    <property type="entry name" value="DNA_Repair-Maintenance_Comp"/>
</dbReference>
<reference evidence="1" key="1">
    <citation type="submission" date="2024-01" db="EMBL/GenBank/DDBJ databases">
        <title>The first autotrophic representatives of the genus Thermodesulfovibrio.</title>
        <authorList>
            <person name="Maltseva A.I."/>
            <person name="Elcheninov A.G."/>
            <person name="Kublanov I.V."/>
            <person name="Lebedinsky A.V."/>
            <person name="Frolov E.N."/>
        </authorList>
    </citation>
    <scope>NUCLEOTIDE SEQUENCE</scope>
    <source>
        <strain evidence="1">3907-1M</strain>
    </source>
</reference>
<accession>A0AAU8GYA4</accession>
<organism evidence="1">
    <name type="scientific">Thermodesulfovibrio autotrophicus</name>
    <dbReference type="NCBI Taxonomy" id="3118333"/>
    <lineage>
        <taxon>Bacteria</taxon>
        <taxon>Pseudomonadati</taxon>
        <taxon>Nitrospirota</taxon>
        <taxon>Thermodesulfovibrionia</taxon>
        <taxon>Thermodesulfovibrionales</taxon>
        <taxon>Thermodesulfovibrionaceae</taxon>
        <taxon>Thermodesulfovibrio</taxon>
    </lineage>
</organism>
<name>A0AAU8GYA4_9BACT</name>
<proteinExistence type="predicted"/>
<dbReference type="InterPro" id="IPR029052">
    <property type="entry name" value="Metallo-depent_PP-like"/>
</dbReference>
<dbReference type="AlphaFoldDB" id="A0AAU8GYA4"/>
<evidence type="ECO:0008006" key="2">
    <source>
        <dbReference type="Google" id="ProtNLM"/>
    </source>
</evidence>